<sequence>MNVERPTLYATLVKPSPREVRHLLLESVDGYGVVNLVQLNAGVANQIATGTHYEVSQQADALVQQWVKGEGFESRATDKPAYEPLAATVALALRLGYEIVYDNRFKKLDRPPLNATGAVPLSKWPGMTAKNGGGYEYALQGNGTIHAQPMLPLTGKPLVAPAGGPEFVAFVRELVALRDAIGPSAEFLLGGRLF</sequence>
<evidence type="ECO:0000313" key="1">
    <source>
        <dbReference type="EMBL" id="RFU17131.1"/>
    </source>
</evidence>
<comment type="caution">
    <text evidence="1">The sequence shown here is derived from an EMBL/GenBank/DDBJ whole genome shotgun (WGS) entry which is preliminary data.</text>
</comment>
<reference evidence="1 2" key="1">
    <citation type="submission" date="2018-08" db="EMBL/GenBank/DDBJ databases">
        <title>Acidipila sp. 4G-K13, an acidobacterium isolated from forest soil.</title>
        <authorList>
            <person name="Gao Z.-H."/>
            <person name="Qiu L.-H."/>
        </authorList>
    </citation>
    <scope>NUCLEOTIDE SEQUENCE [LARGE SCALE GENOMIC DNA]</scope>
    <source>
        <strain evidence="1 2">4G-K13</strain>
    </source>
</reference>
<dbReference type="AlphaFoldDB" id="A0A372IQT7"/>
<proteinExistence type="predicted"/>
<dbReference type="Proteomes" id="UP000264702">
    <property type="component" value="Unassembled WGS sequence"/>
</dbReference>
<organism evidence="1 2">
    <name type="scientific">Paracidobacterium acidisoli</name>
    <dbReference type="NCBI Taxonomy" id="2303751"/>
    <lineage>
        <taxon>Bacteria</taxon>
        <taxon>Pseudomonadati</taxon>
        <taxon>Acidobacteriota</taxon>
        <taxon>Terriglobia</taxon>
        <taxon>Terriglobales</taxon>
        <taxon>Acidobacteriaceae</taxon>
        <taxon>Paracidobacterium</taxon>
    </lineage>
</organism>
<protein>
    <submittedName>
        <fullName evidence="1">Uncharacterized protein</fullName>
    </submittedName>
</protein>
<dbReference type="EMBL" id="QVQT01000003">
    <property type="protein sequence ID" value="RFU17131.1"/>
    <property type="molecule type" value="Genomic_DNA"/>
</dbReference>
<name>A0A372IQT7_9BACT</name>
<accession>A0A372IQT7</accession>
<evidence type="ECO:0000313" key="2">
    <source>
        <dbReference type="Proteomes" id="UP000264702"/>
    </source>
</evidence>
<keyword evidence="2" id="KW-1185">Reference proteome</keyword>
<gene>
    <name evidence="1" type="ORF">D0Y96_10590</name>
</gene>